<dbReference type="Gene3D" id="3.30.70.920">
    <property type="match status" value="1"/>
</dbReference>
<dbReference type="PANTHER" id="PTHR30154:SF34">
    <property type="entry name" value="TRANSCRIPTIONAL REGULATOR AZLB"/>
    <property type="match status" value="1"/>
</dbReference>
<name>A0A1I2FR71_9MICO</name>
<dbReference type="AlphaFoldDB" id="A0A1I2FR71"/>
<dbReference type="Proteomes" id="UP000198520">
    <property type="component" value="Unassembled WGS sequence"/>
</dbReference>
<evidence type="ECO:0000313" key="3">
    <source>
        <dbReference type="Proteomes" id="UP000198520"/>
    </source>
</evidence>
<sequence length="93" mass="9766">MLTAIVMIDATPAQIPEVAVAVTAIPGVSEVYSVTGDTDLIAIVRVKDHEDLASVVADGINKIPGILRTQTNLAFRTYSPADLDQAFDLGLGD</sequence>
<dbReference type="InterPro" id="IPR019887">
    <property type="entry name" value="Tscrpt_reg_AsnC/Lrp_C"/>
</dbReference>
<reference evidence="3" key="1">
    <citation type="submission" date="2016-10" db="EMBL/GenBank/DDBJ databases">
        <authorList>
            <person name="Varghese N."/>
            <person name="Submissions S."/>
        </authorList>
    </citation>
    <scope>NUCLEOTIDE SEQUENCE [LARGE SCALE GENOMIC DNA]</scope>
    <source>
        <strain evidence="3">DSM 19083</strain>
    </source>
</reference>
<dbReference type="GO" id="GO:0005829">
    <property type="term" value="C:cytosol"/>
    <property type="evidence" value="ECO:0007669"/>
    <property type="project" value="TreeGrafter"/>
</dbReference>
<proteinExistence type="predicted"/>
<gene>
    <name evidence="2" type="ORF">SAMN04488035_1455</name>
</gene>
<feature type="domain" description="Transcription regulator AsnC/Lrp ligand binding" evidence="1">
    <location>
        <begin position="6"/>
        <end position="77"/>
    </location>
</feature>
<dbReference type="GO" id="GO:0043200">
    <property type="term" value="P:response to amino acid"/>
    <property type="evidence" value="ECO:0007669"/>
    <property type="project" value="TreeGrafter"/>
</dbReference>
<dbReference type="EMBL" id="FONZ01000002">
    <property type="protein sequence ID" value="SFF07503.1"/>
    <property type="molecule type" value="Genomic_DNA"/>
</dbReference>
<dbReference type="STRING" id="285351.SAMN04488035_1455"/>
<dbReference type="SUPFAM" id="SSF54909">
    <property type="entry name" value="Dimeric alpha+beta barrel"/>
    <property type="match status" value="1"/>
</dbReference>
<dbReference type="GO" id="GO:0043565">
    <property type="term" value="F:sequence-specific DNA binding"/>
    <property type="evidence" value="ECO:0007669"/>
    <property type="project" value="TreeGrafter"/>
</dbReference>
<dbReference type="InterPro" id="IPR011008">
    <property type="entry name" value="Dimeric_a/b-barrel"/>
</dbReference>
<dbReference type="PANTHER" id="PTHR30154">
    <property type="entry name" value="LEUCINE-RESPONSIVE REGULATORY PROTEIN"/>
    <property type="match status" value="1"/>
</dbReference>
<dbReference type="Pfam" id="PF01037">
    <property type="entry name" value="AsnC_trans_reg"/>
    <property type="match status" value="1"/>
</dbReference>
<dbReference type="RefSeq" id="WP_093376631.1">
    <property type="nucleotide sequence ID" value="NZ_BNAN01000002.1"/>
</dbReference>
<evidence type="ECO:0000259" key="1">
    <source>
        <dbReference type="Pfam" id="PF01037"/>
    </source>
</evidence>
<protein>
    <submittedName>
        <fullName evidence="2">AsnC family protein</fullName>
    </submittedName>
</protein>
<organism evidence="2 3">
    <name type="scientific">Flavimobilis marinus</name>
    <dbReference type="NCBI Taxonomy" id="285351"/>
    <lineage>
        <taxon>Bacteria</taxon>
        <taxon>Bacillati</taxon>
        <taxon>Actinomycetota</taxon>
        <taxon>Actinomycetes</taxon>
        <taxon>Micrococcales</taxon>
        <taxon>Jonesiaceae</taxon>
        <taxon>Flavimobilis</taxon>
    </lineage>
</organism>
<keyword evidence="3" id="KW-1185">Reference proteome</keyword>
<dbReference type="OrthoDB" id="70544at2"/>
<evidence type="ECO:0000313" key="2">
    <source>
        <dbReference type="EMBL" id="SFF07503.1"/>
    </source>
</evidence>
<accession>A0A1I2FR71</accession>